<dbReference type="EMBL" id="LWRY01000069">
    <property type="protein sequence ID" value="OCX73678.1"/>
    <property type="molecule type" value="Genomic_DNA"/>
</dbReference>
<accession>A0A1C2INY2</accession>
<proteinExistence type="predicted"/>
<dbReference type="AlphaFoldDB" id="A0A1C2INY2"/>
<reference evidence="1 3" key="1">
    <citation type="journal article" date="2016" name="Int. J. Mol. Sci.">
        <title>Comparative genomics of the extreme acidophile Acidithiobacillus thiooxidans reveals intraspecific divergence and niche adaptation.</title>
        <authorList>
            <person name="Zhang X."/>
            <person name="Feng X."/>
            <person name="Tao J."/>
            <person name="Ma L."/>
            <person name="Xiao Y."/>
            <person name="Liang Y."/>
            <person name="Liu X."/>
            <person name="Yin H."/>
        </authorList>
    </citation>
    <scope>NUCLEOTIDE SEQUENCE [LARGE SCALE GENOMIC DNA]</scope>
    <source>
        <strain evidence="1 3">A02</strain>
        <strain evidence="2">DXS-W</strain>
    </source>
</reference>
<keyword evidence="4" id="KW-1185">Reference proteome</keyword>
<name>A0A1C2INY2_ACITH</name>
<protein>
    <submittedName>
        <fullName evidence="1">Uncharacterized protein</fullName>
    </submittedName>
</protein>
<dbReference type="EMBL" id="LWSA01000111">
    <property type="protein sequence ID" value="OCX73217.1"/>
    <property type="molecule type" value="Genomic_DNA"/>
</dbReference>
<organism evidence="1 3">
    <name type="scientific">Acidithiobacillus thiooxidans</name>
    <name type="common">Thiobacillus thiooxidans</name>
    <dbReference type="NCBI Taxonomy" id="930"/>
    <lineage>
        <taxon>Bacteria</taxon>
        <taxon>Pseudomonadati</taxon>
        <taxon>Pseudomonadota</taxon>
        <taxon>Acidithiobacillia</taxon>
        <taxon>Acidithiobacillales</taxon>
        <taxon>Acidithiobacillaceae</taxon>
        <taxon>Acidithiobacillus</taxon>
    </lineage>
</organism>
<comment type="caution">
    <text evidence="1">The sequence shown here is derived from an EMBL/GenBank/DDBJ whole genome shotgun (WGS) entry which is preliminary data.</text>
</comment>
<dbReference type="Proteomes" id="UP000095008">
    <property type="component" value="Unassembled WGS sequence"/>
</dbReference>
<dbReference type="Proteomes" id="UP000094893">
    <property type="component" value="Unassembled WGS sequence"/>
</dbReference>
<sequence>MAAFPMLLRPGRFQIFLATFRRTPESAGVAFSLVCALFSRVKCCLGAGTRVASAPGMVHSPHKMLQFANRPIPRICIG</sequence>
<evidence type="ECO:0000313" key="2">
    <source>
        <dbReference type="EMBL" id="OCX73678.1"/>
    </source>
</evidence>
<gene>
    <name evidence="2" type="ORF">A6M23_07735</name>
    <name evidence="1" type="ORF">A6P07_08810</name>
</gene>
<evidence type="ECO:0000313" key="4">
    <source>
        <dbReference type="Proteomes" id="UP000095008"/>
    </source>
</evidence>
<evidence type="ECO:0000313" key="1">
    <source>
        <dbReference type="EMBL" id="OCX73217.1"/>
    </source>
</evidence>
<evidence type="ECO:0000313" key="3">
    <source>
        <dbReference type="Proteomes" id="UP000094893"/>
    </source>
</evidence>